<name>A0A212K5Z0_9BACT</name>
<accession>A0A212K5Z0</accession>
<dbReference type="InterPro" id="IPR036390">
    <property type="entry name" value="WH_DNA-bd_sf"/>
</dbReference>
<evidence type="ECO:0000313" key="2">
    <source>
        <dbReference type="EMBL" id="SBW07086.1"/>
    </source>
</evidence>
<dbReference type="EMBL" id="FLUP01000001">
    <property type="protein sequence ID" value="SBW07086.1"/>
    <property type="molecule type" value="Genomic_DNA"/>
</dbReference>
<proteinExistence type="predicted"/>
<reference evidence="2" key="1">
    <citation type="submission" date="2016-04" db="EMBL/GenBank/DDBJ databases">
        <authorList>
            <person name="Evans L.H."/>
            <person name="Alamgir A."/>
            <person name="Owens N."/>
            <person name="Weber N.D."/>
            <person name="Virtaneva K."/>
            <person name="Barbian K."/>
            <person name="Babar A."/>
            <person name="Rosenke K."/>
        </authorList>
    </citation>
    <scope>NUCLEOTIDE SEQUENCE</scope>
    <source>
        <strain evidence="2">92-2</strain>
    </source>
</reference>
<sequence length="208" mass="23860">MEVTKDMVRKAMQALGTGGHEISYQQVYDALGLTSERQKATVRTRISDMRRHGEANHVRPGVFTYNMQHRRAEGRNYVVMWRYVRASKPGWTIKDCCMMTRVSYTHAMRYIGWLEGEGYVERTGRTAQRAILYRRTQKSVQTPETPYPPTRESDPFQQERTAAATITRLMLCADPYAPKTASTIVAACHVLLARFSKPCTENENSTEE</sequence>
<feature type="region of interest" description="Disordered" evidence="1">
    <location>
        <begin position="134"/>
        <end position="157"/>
    </location>
</feature>
<protein>
    <submittedName>
        <fullName evidence="2">Uncharacterized protein</fullName>
    </submittedName>
</protein>
<dbReference type="SUPFAM" id="SSF46785">
    <property type="entry name" value="Winged helix' DNA-binding domain"/>
    <property type="match status" value="1"/>
</dbReference>
<dbReference type="AlphaFoldDB" id="A0A212K5Z0"/>
<evidence type="ECO:0000256" key="1">
    <source>
        <dbReference type="SAM" id="MobiDB-lite"/>
    </source>
</evidence>
<gene>
    <name evidence="2" type="ORF">KM92DES2_12286</name>
</gene>
<dbReference type="RefSeq" id="WP_296936400.1">
    <property type="nucleotide sequence ID" value="NZ_LT598928.1"/>
</dbReference>
<organism evidence="2">
    <name type="scientific">uncultured Desulfovibrio sp</name>
    <dbReference type="NCBI Taxonomy" id="167968"/>
    <lineage>
        <taxon>Bacteria</taxon>
        <taxon>Pseudomonadati</taxon>
        <taxon>Thermodesulfobacteriota</taxon>
        <taxon>Desulfovibrionia</taxon>
        <taxon>Desulfovibrionales</taxon>
        <taxon>Desulfovibrionaceae</taxon>
        <taxon>Desulfovibrio</taxon>
        <taxon>environmental samples</taxon>
    </lineage>
</organism>